<sequence length="384" mass="44910">MQTYVNLEADHHIEFSTKKRQKIITIHDCDLPASALSNAETIIDDIKSSNDLAFNEEQLLNNHLKIENKKLANHYHAINRCFHAYSQKYVYSPKVAVFYEACKKLNLDPEWMSFDRPLDICLPDGKTTYAHLFNEFIKIIRHMCKAGEFRRGLQRHERNVLRRKARAINWEKMLFEWKSRHLILSLTLSYKEVFRSEITLDNVQHHLKRLLNNRKSNTLLKGIEGYVWKIEEGEKTGLHIHILIAYSTTTSHDIYIADKIGEYWEAMITDGMGQYWNSNRSKIKQKQLGHGNGVGQINHHDTEKREALRKNLAYLMKSDQYLKQKNCTKTRVVAMSRIPEKPSAGRPRVREASAKHSHERTINNHIDHDLIKVDCTQSHQMDAS</sequence>
<dbReference type="Proteomes" id="UP001596495">
    <property type="component" value="Unassembled WGS sequence"/>
</dbReference>
<dbReference type="RefSeq" id="WP_382253245.1">
    <property type="nucleotide sequence ID" value="NZ_JBHTBX010000001.1"/>
</dbReference>
<proteinExistence type="predicted"/>
<comment type="caution">
    <text evidence="2">The sequence shown here is derived from an EMBL/GenBank/DDBJ whole genome shotgun (WGS) entry which is preliminary data.</text>
</comment>
<accession>A0ABW2R6R4</accession>
<protein>
    <recommendedName>
        <fullName evidence="4">Inovirus Gp2 family protein</fullName>
    </recommendedName>
</protein>
<evidence type="ECO:0000256" key="1">
    <source>
        <dbReference type="SAM" id="MobiDB-lite"/>
    </source>
</evidence>
<dbReference type="EMBL" id="JBHTBX010000001">
    <property type="protein sequence ID" value="MFC7433152.1"/>
    <property type="molecule type" value="Genomic_DNA"/>
</dbReference>
<feature type="compositionally biased region" description="Basic and acidic residues" evidence="1">
    <location>
        <begin position="348"/>
        <end position="359"/>
    </location>
</feature>
<gene>
    <name evidence="2" type="ORF">ACFQNJ_01355</name>
</gene>
<reference evidence="3" key="1">
    <citation type="journal article" date="2019" name="Int. J. Syst. Evol. Microbiol.">
        <title>The Global Catalogue of Microorganisms (GCM) 10K type strain sequencing project: providing services to taxonomists for standard genome sequencing and annotation.</title>
        <authorList>
            <consortium name="The Broad Institute Genomics Platform"/>
            <consortium name="The Broad Institute Genome Sequencing Center for Infectious Disease"/>
            <person name="Wu L."/>
            <person name="Ma J."/>
        </authorList>
    </citation>
    <scope>NUCLEOTIDE SEQUENCE [LARGE SCALE GENOMIC DNA]</scope>
    <source>
        <strain evidence="3">CCUG 54518</strain>
    </source>
</reference>
<feature type="region of interest" description="Disordered" evidence="1">
    <location>
        <begin position="340"/>
        <end position="359"/>
    </location>
</feature>
<keyword evidence="3" id="KW-1185">Reference proteome</keyword>
<name>A0ABW2R6R4_9BURK</name>
<evidence type="ECO:0000313" key="2">
    <source>
        <dbReference type="EMBL" id="MFC7433152.1"/>
    </source>
</evidence>
<organism evidence="2 3">
    <name type="scientific">Hydrogenophaga bisanensis</name>
    <dbReference type="NCBI Taxonomy" id="439611"/>
    <lineage>
        <taxon>Bacteria</taxon>
        <taxon>Pseudomonadati</taxon>
        <taxon>Pseudomonadota</taxon>
        <taxon>Betaproteobacteria</taxon>
        <taxon>Burkholderiales</taxon>
        <taxon>Comamonadaceae</taxon>
        <taxon>Hydrogenophaga</taxon>
    </lineage>
</organism>
<evidence type="ECO:0000313" key="3">
    <source>
        <dbReference type="Proteomes" id="UP001596495"/>
    </source>
</evidence>
<evidence type="ECO:0008006" key="4">
    <source>
        <dbReference type="Google" id="ProtNLM"/>
    </source>
</evidence>